<evidence type="ECO:0000313" key="2">
    <source>
        <dbReference type="Proteomes" id="UP000789920"/>
    </source>
</evidence>
<organism evidence="1 2">
    <name type="scientific">Racocetra persica</name>
    <dbReference type="NCBI Taxonomy" id="160502"/>
    <lineage>
        <taxon>Eukaryota</taxon>
        <taxon>Fungi</taxon>
        <taxon>Fungi incertae sedis</taxon>
        <taxon>Mucoromycota</taxon>
        <taxon>Glomeromycotina</taxon>
        <taxon>Glomeromycetes</taxon>
        <taxon>Diversisporales</taxon>
        <taxon>Gigasporaceae</taxon>
        <taxon>Racocetra</taxon>
    </lineage>
</organism>
<name>A0ACA9SIM7_9GLOM</name>
<sequence>ADTLVSRAIDSGYRRRLGRAQLLFESSCDWIEEMACLAGVDIEGFANPVEDFRIKEMLRWYCDDPSENVDPVRGCAEEVKDDADKVRLLERYLIVWPYTINDMPLFLVKRDGKMSVSAVSSVIKRMADHVKLR</sequence>
<accession>A0ACA9SIM7</accession>
<gene>
    <name evidence="1" type="ORF">RPERSI_LOCUS30450</name>
</gene>
<feature type="non-terminal residue" evidence="1">
    <location>
        <position position="1"/>
    </location>
</feature>
<keyword evidence="2" id="KW-1185">Reference proteome</keyword>
<protein>
    <submittedName>
        <fullName evidence="1">23889_t:CDS:1</fullName>
    </submittedName>
</protein>
<proteinExistence type="predicted"/>
<reference evidence="1" key="1">
    <citation type="submission" date="2021-06" db="EMBL/GenBank/DDBJ databases">
        <authorList>
            <person name="Kallberg Y."/>
            <person name="Tangrot J."/>
            <person name="Rosling A."/>
        </authorList>
    </citation>
    <scope>NUCLEOTIDE SEQUENCE</scope>
    <source>
        <strain evidence="1">MA461A</strain>
    </source>
</reference>
<dbReference type="EMBL" id="CAJVQC010118805">
    <property type="protein sequence ID" value="CAG8837843.1"/>
    <property type="molecule type" value="Genomic_DNA"/>
</dbReference>
<evidence type="ECO:0000313" key="1">
    <source>
        <dbReference type="EMBL" id="CAG8837843.1"/>
    </source>
</evidence>
<dbReference type="Proteomes" id="UP000789920">
    <property type="component" value="Unassembled WGS sequence"/>
</dbReference>
<comment type="caution">
    <text evidence="1">The sequence shown here is derived from an EMBL/GenBank/DDBJ whole genome shotgun (WGS) entry which is preliminary data.</text>
</comment>
<feature type="non-terminal residue" evidence="1">
    <location>
        <position position="133"/>
    </location>
</feature>